<accession>A0A059F629</accession>
<dbReference type="GO" id="GO:0016226">
    <property type="term" value="P:iron-sulfur cluster assembly"/>
    <property type="evidence" value="ECO:0007669"/>
    <property type="project" value="InterPro"/>
</dbReference>
<proteinExistence type="predicted"/>
<evidence type="ECO:0000313" key="2">
    <source>
        <dbReference type="Proteomes" id="UP000030655"/>
    </source>
</evidence>
<organism evidence="1 2">
    <name type="scientific">Anncaliia algerae PRA339</name>
    <dbReference type="NCBI Taxonomy" id="1288291"/>
    <lineage>
        <taxon>Eukaryota</taxon>
        <taxon>Fungi</taxon>
        <taxon>Fungi incertae sedis</taxon>
        <taxon>Microsporidia</taxon>
        <taxon>Tubulinosematoidea</taxon>
        <taxon>Tubulinosematidae</taxon>
        <taxon>Anncaliia</taxon>
    </lineage>
</organism>
<gene>
    <name evidence="1" type="ORF">H312_00094</name>
</gene>
<dbReference type="VEuPathDB" id="MicrosporidiaDB:H312_00094"/>
<dbReference type="HOGENOM" id="CLU_2527450_0_0_1"/>
<dbReference type="Proteomes" id="UP000030655">
    <property type="component" value="Unassembled WGS sequence"/>
</dbReference>
<dbReference type="InterPro" id="IPR056326">
    <property type="entry name" value="ISD11"/>
</dbReference>
<reference evidence="1 2" key="2">
    <citation type="submission" date="2014-03" db="EMBL/GenBank/DDBJ databases">
        <title>The Genome Sequence of Anncaliia algerae insect isolate PRA339.</title>
        <authorList>
            <consortium name="The Broad Institute Genome Sequencing Platform"/>
            <consortium name="The Broad Institute Genome Sequencing Center for Infectious Disease"/>
            <person name="Cuomo C."/>
            <person name="Becnel J."/>
            <person name="Sanscrainte N."/>
            <person name="Walker B."/>
            <person name="Young S.K."/>
            <person name="Zeng Q."/>
            <person name="Gargeya S."/>
            <person name="Fitzgerald M."/>
            <person name="Haas B."/>
            <person name="Abouelleil A."/>
            <person name="Alvarado L."/>
            <person name="Arachchi H.M."/>
            <person name="Berlin A.M."/>
            <person name="Chapman S.B."/>
            <person name="Dewar J."/>
            <person name="Goldberg J."/>
            <person name="Griggs A."/>
            <person name="Gujja S."/>
            <person name="Hansen M."/>
            <person name="Howarth C."/>
            <person name="Imamovic A."/>
            <person name="Larimer J."/>
            <person name="McCowan C."/>
            <person name="Murphy C."/>
            <person name="Neiman D."/>
            <person name="Pearson M."/>
            <person name="Priest M."/>
            <person name="Roberts A."/>
            <person name="Saif S."/>
            <person name="Shea T."/>
            <person name="Sisk P."/>
            <person name="Sykes S."/>
            <person name="Wortman J."/>
            <person name="Nusbaum C."/>
            <person name="Birren B."/>
        </authorList>
    </citation>
    <scope>NUCLEOTIDE SEQUENCE [LARGE SCALE GENOMIC DNA]</scope>
    <source>
        <strain evidence="1 2">PRA339</strain>
    </source>
</reference>
<sequence length="85" mass="10126">MSNIEEAKSIFNSLVEVIKTFKSPTYKSFFLRKADEDFNELHRQIQNGKNKCVINPYINKQKDLLDVLKRQTVIYNMYYDENSNI</sequence>
<dbReference type="AlphaFoldDB" id="A0A059F629"/>
<dbReference type="Pfam" id="PF23511">
    <property type="entry name" value="Microp_apicomplexa_7"/>
    <property type="match status" value="1"/>
</dbReference>
<dbReference type="CDD" id="cd20264">
    <property type="entry name" value="Complex1_LYR_LYRM4"/>
    <property type="match status" value="1"/>
</dbReference>
<dbReference type="EMBL" id="KK365130">
    <property type="protein sequence ID" value="KCZ82436.1"/>
    <property type="molecule type" value="Genomic_DNA"/>
</dbReference>
<keyword evidence="2" id="KW-1185">Reference proteome</keyword>
<dbReference type="OrthoDB" id="275715at2759"/>
<protein>
    <submittedName>
        <fullName evidence="1">Uncharacterized protein</fullName>
    </submittedName>
</protein>
<reference evidence="2" key="1">
    <citation type="submission" date="2013-02" db="EMBL/GenBank/DDBJ databases">
        <authorList>
            <consortium name="The Broad Institute Genome Sequencing Platform"/>
            <person name="Cuomo C."/>
            <person name="Becnel J."/>
            <person name="Sanscrainte N."/>
            <person name="Walker B."/>
            <person name="Young S.K."/>
            <person name="Zeng Q."/>
            <person name="Gargeya S."/>
            <person name="Fitzgerald M."/>
            <person name="Haas B."/>
            <person name="Abouelleil A."/>
            <person name="Alvarado L."/>
            <person name="Arachchi H.M."/>
            <person name="Berlin A.M."/>
            <person name="Chapman S.B."/>
            <person name="Dewar J."/>
            <person name="Goldberg J."/>
            <person name="Griggs A."/>
            <person name="Gujja S."/>
            <person name="Hansen M."/>
            <person name="Howarth C."/>
            <person name="Imamovic A."/>
            <person name="Larimer J."/>
            <person name="McCowan C."/>
            <person name="Murphy C."/>
            <person name="Neiman D."/>
            <person name="Pearson M."/>
            <person name="Priest M."/>
            <person name="Roberts A."/>
            <person name="Saif S."/>
            <person name="Shea T."/>
            <person name="Sisk P."/>
            <person name="Sykes S."/>
            <person name="Wortman J."/>
            <person name="Nusbaum C."/>
            <person name="Birren B."/>
        </authorList>
    </citation>
    <scope>NUCLEOTIDE SEQUENCE [LARGE SCALE GENOMIC DNA]</scope>
    <source>
        <strain evidence="2">PRA339</strain>
    </source>
</reference>
<dbReference type="InterPro" id="IPR045297">
    <property type="entry name" value="Complex1_LYR_LYRM4"/>
</dbReference>
<evidence type="ECO:0000313" key="1">
    <source>
        <dbReference type="EMBL" id="KCZ82436.1"/>
    </source>
</evidence>
<name>A0A059F629_9MICR</name>